<dbReference type="SUPFAM" id="SSF50341">
    <property type="entry name" value="CheW-like"/>
    <property type="match status" value="1"/>
</dbReference>
<gene>
    <name evidence="2" type="ORF">ACFFTR_11240</name>
</gene>
<organism evidence="2 3">
    <name type="scientific">Dactylosporangium vinaceum</name>
    <dbReference type="NCBI Taxonomy" id="53362"/>
    <lineage>
        <taxon>Bacteria</taxon>
        <taxon>Bacillati</taxon>
        <taxon>Actinomycetota</taxon>
        <taxon>Actinomycetes</taxon>
        <taxon>Micromonosporales</taxon>
        <taxon>Micromonosporaceae</taxon>
        <taxon>Dactylosporangium</taxon>
    </lineage>
</organism>
<dbReference type="InterPro" id="IPR036061">
    <property type="entry name" value="CheW-like_dom_sf"/>
</dbReference>
<dbReference type="Pfam" id="PF01584">
    <property type="entry name" value="CheW"/>
    <property type="match status" value="1"/>
</dbReference>
<accession>A0ABV5M493</accession>
<protein>
    <submittedName>
        <fullName evidence="2">Chemotaxis protein CheW</fullName>
    </submittedName>
</protein>
<dbReference type="Gene3D" id="2.30.30.40">
    <property type="entry name" value="SH3 Domains"/>
    <property type="match status" value="1"/>
</dbReference>
<dbReference type="EMBL" id="JBHMCA010000022">
    <property type="protein sequence ID" value="MFB9443657.1"/>
    <property type="molecule type" value="Genomic_DNA"/>
</dbReference>
<evidence type="ECO:0000259" key="1">
    <source>
        <dbReference type="PROSITE" id="PS50851"/>
    </source>
</evidence>
<dbReference type="Proteomes" id="UP001589608">
    <property type="component" value="Unassembled WGS sequence"/>
</dbReference>
<reference evidence="2 3" key="1">
    <citation type="submission" date="2024-09" db="EMBL/GenBank/DDBJ databases">
        <authorList>
            <person name="Sun Q."/>
            <person name="Mori K."/>
        </authorList>
    </citation>
    <scope>NUCLEOTIDE SEQUENCE [LARGE SCALE GENOMIC DNA]</scope>
    <source>
        <strain evidence="2 3">JCM 3307</strain>
    </source>
</reference>
<evidence type="ECO:0000313" key="3">
    <source>
        <dbReference type="Proteomes" id="UP001589608"/>
    </source>
</evidence>
<dbReference type="PROSITE" id="PS50851">
    <property type="entry name" value="CHEW"/>
    <property type="match status" value="1"/>
</dbReference>
<dbReference type="SMART" id="SM00260">
    <property type="entry name" value="CheW"/>
    <property type="match status" value="1"/>
</dbReference>
<sequence length="132" mass="13096">MQDQLIFGVGRLLCALPLADVVETVRPLPVQPFADGGGLLGVAVIRGEAVPVVDTAGLLGDPGTVPSRFVTVEAPGGTVAFATGPVLGVRTVARSTAQAPPDGSALVDAVGVLDGRPLLFLNPAAGGHRAAA</sequence>
<dbReference type="Gene3D" id="2.40.50.180">
    <property type="entry name" value="CheA-289, Domain 4"/>
    <property type="match status" value="1"/>
</dbReference>
<name>A0ABV5M493_9ACTN</name>
<dbReference type="InterPro" id="IPR002545">
    <property type="entry name" value="CheW-lke_dom"/>
</dbReference>
<keyword evidence="3" id="KW-1185">Reference proteome</keyword>
<dbReference type="RefSeq" id="WP_223093541.1">
    <property type="nucleotide sequence ID" value="NZ_CP061913.1"/>
</dbReference>
<feature type="domain" description="CheW-like" evidence="1">
    <location>
        <begin position="1"/>
        <end position="132"/>
    </location>
</feature>
<comment type="caution">
    <text evidence="2">The sequence shown here is derived from an EMBL/GenBank/DDBJ whole genome shotgun (WGS) entry which is preliminary data.</text>
</comment>
<evidence type="ECO:0000313" key="2">
    <source>
        <dbReference type="EMBL" id="MFB9443657.1"/>
    </source>
</evidence>
<proteinExistence type="predicted"/>